<evidence type="ECO:0000256" key="8">
    <source>
        <dbReference type="ARBA" id="ARBA00065092"/>
    </source>
</evidence>
<evidence type="ECO:0000256" key="1">
    <source>
        <dbReference type="ARBA" id="ARBA00004123"/>
    </source>
</evidence>
<dbReference type="AlphaFoldDB" id="A0A0J8TJV9"/>
<feature type="region of interest" description="Disordered" evidence="11">
    <location>
        <begin position="524"/>
        <end position="561"/>
    </location>
</feature>
<feature type="compositionally biased region" description="Low complexity" evidence="11">
    <location>
        <begin position="140"/>
        <end position="151"/>
    </location>
</feature>
<feature type="compositionally biased region" description="Basic and acidic residues" evidence="11">
    <location>
        <begin position="128"/>
        <end position="139"/>
    </location>
</feature>
<evidence type="ECO:0000259" key="12">
    <source>
        <dbReference type="PROSITE" id="PS50071"/>
    </source>
</evidence>
<reference evidence="14" key="1">
    <citation type="journal article" date="2010" name="Genome Res.">
        <title>Population genomic sequencing of Coccidioides fungi reveals recent hybridization and transposon control.</title>
        <authorList>
            <person name="Neafsey D.E."/>
            <person name="Barker B.M."/>
            <person name="Sharpton T.J."/>
            <person name="Stajich J.E."/>
            <person name="Park D.J."/>
            <person name="Whiston E."/>
            <person name="Hung C.-Y."/>
            <person name="McMahan C."/>
            <person name="White J."/>
            <person name="Sykes S."/>
            <person name="Heiman D."/>
            <person name="Young S."/>
            <person name="Zeng Q."/>
            <person name="Abouelleil A."/>
            <person name="Aftuck L."/>
            <person name="Bessette D."/>
            <person name="Brown A."/>
            <person name="FitzGerald M."/>
            <person name="Lui A."/>
            <person name="Macdonald J.P."/>
            <person name="Priest M."/>
            <person name="Orbach M.J."/>
            <person name="Galgiani J.N."/>
            <person name="Kirkland T.N."/>
            <person name="Cole G.T."/>
            <person name="Birren B.W."/>
            <person name="Henn M.R."/>
            <person name="Taylor J.W."/>
            <person name="Rounsley S.D."/>
        </authorList>
    </citation>
    <scope>NUCLEOTIDE SEQUENCE [LARGE SCALE GENOMIC DNA]</scope>
    <source>
        <strain evidence="14">RMSCC 3703</strain>
    </source>
</reference>
<dbReference type="SUPFAM" id="SSF46689">
    <property type="entry name" value="Homeodomain-like"/>
    <property type="match status" value="1"/>
</dbReference>
<evidence type="ECO:0000256" key="10">
    <source>
        <dbReference type="RuleBase" id="RU000682"/>
    </source>
</evidence>
<evidence type="ECO:0000313" key="13">
    <source>
        <dbReference type="EMBL" id="KMU74032.1"/>
    </source>
</evidence>
<dbReference type="OrthoDB" id="6159439at2759"/>
<keyword evidence="2" id="KW-0805">Transcription regulation</keyword>
<accession>A0A0J8TJV9</accession>
<keyword evidence="5" id="KW-0804">Transcription</keyword>
<evidence type="ECO:0000256" key="6">
    <source>
        <dbReference type="ARBA" id="ARBA00023242"/>
    </source>
</evidence>
<dbReference type="PROSITE" id="PS50071">
    <property type="entry name" value="HOMEOBOX_2"/>
    <property type="match status" value="1"/>
</dbReference>
<evidence type="ECO:0000256" key="7">
    <source>
        <dbReference type="ARBA" id="ARBA00023306"/>
    </source>
</evidence>
<evidence type="ECO:0000313" key="14">
    <source>
        <dbReference type="Proteomes" id="UP000054559"/>
    </source>
</evidence>
<evidence type="ECO:0000256" key="9">
    <source>
        <dbReference type="PROSITE-ProRule" id="PRU00108"/>
    </source>
</evidence>
<dbReference type="SMART" id="SM00389">
    <property type="entry name" value="HOX"/>
    <property type="match status" value="1"/>
</dbReference>
<evidence type="ECO:0000256" key="5">
    <source>
        <dbReference type="ARBA" id="ARBA00023163"/>
    </source>
</evidence>
<dbReference type="GO" id="GO:0000082">
    <property type="term" value="P:G1/S transition of mitotic cell cycle"/>
    <property type="evidence" value="ECO:0007669"/>
    <property type="project" value="UniProtKB-ARBA"/>
</dbReference>
<dbReference type="PROSITE" id="PS00027">
    <property type="entry name" value="HOMEOBOX_1"/>
    <property type="match status" value="1"/>
</dbReference>
<keyword evidence="3 9" id="KW-0238">DNA-binding</keyword>
<dbReference type="Gene3D" id="1.10.10.60">
    <property type="entry name" value="Homeodomain-like"/>
    <property type="match status" value="1"/>
</dbReference>
<dbReference type="CDD" id="cd00086">
    <property type="entry name" value="homeodomain"/>
    <property type="match status" value="1"/>
</dbReference>
<keyword evidence="4 9" id="KW-0371">Homeobox</keyword>
<feature type="region of interest" description="Disordered" evidence="11">
    <location>
        <begin position="99"/>
        <end position="233"/>
    </location>
</feature>
<feature type="region of interest" description="Disordered" evidence="11">
    <location>
        <begin position="389"/>
        <end position="432"/>
    </location>
</feature>
<dbReference type="GO" id="GO:0000122">
    <property type="term" value="P:negative regulation of transcription by RNA polymerase II"/>
    <property type="evidence" value="ECO:0007669"/>
    <property type="project" value="UniProtKB-ARBA"/>
</dbReference>
<dbReference type="EMBL" id="DS268272">
    <property type="protein sequence ID" value="KMU74032.1"/>
    <property type="molecule type" value="Genomic_DNA"/>
</dbReference>
<dbReference type="InterPro" id="IPR001356">
    <property type="entry name" value="HD"/>
</dbReference>
<proteinExistence type="predicted"/>
<dbReference type="InterPro" id="IPR017970">
    <property type="entry name" value="Homeobox_CS"/>
</dbReference>
<keyword evidence="7" id="KW-0131">Cell cycle</keyword>
<name>A0A0J8TJV9_COCIT</name>
<dbReference type="InterPro" id="IPR009057">
    <property type="entry name" value="Homeodomain-like_sf"/>
</dbReference>
<evidence type="ECO:0000256" key="3">
    <source>
        <dbReference type="ARBA" id="ARBA00023125"/>
    </source>
</evidence>
<gene>
    <name evidence="13" type="ORF">CISG_10250</name>
</gene>
<comment type="subunit">
    <text evidence="8">Interacts with MCM1.</text>
</comment>
<dbReference type="PANTHER" id="PTHR24324">
    <property type="entry name" value="HOMEOBOX PROTEIN HHEX"/>
    <property type="match status" value="1"/>
</dbReference>
<sequence>MSDTDYTHTGNEPSSSNDADRSSPNTGSFLVHSNKSFTHGQPPKVDNKILGRQRRRRTSPEDYAILEAEYQRNPKPDKVTRANIVSRVSLGDKEVQIWFQNRRQNDRRRSKPLPPHDLGSSSTTTTDSQKDRSDNDVDSRPSPSQLSFSSQDQKKSMRPETYSPEVSVEHPDNECIEESGMAHATSSQTTVASTQTEELETTSCPDEAVGSFENRADKLDPVSKDVQQRSGCKRKWDEYDVKEVVEAKHARRSLPSQLATPPSLRISLSFDGEAMVRMEGEKTPSPPKPRDSLRISFSADGEAVVRSANEPSPSKSACTNARQARFGHLRRSTSAISFPTMRSRIEGKDIKPFGRSRNARTWELYCDDDARTALPNALNVRVDSASVDNVGRWGPQRENSNPLNRENSKPLGVRSHIPNEIQEPQTPAKKRKKLTRAVSSLARLETGAKAPTSSGAKARKFAHDMKDHTGDSDKENWIPGTQISSVRRRGVQKQTTQARGRRVLGRSSKQLEASQMGVSRLRRTKSARSAMISEKNENGSAVAGESEETSAFVKEAGSNPEEDLDCVQGLLSLSQGAWR</sequence>
<evidence type="ECO:0000256" key="2">
    <source>
        <dbReference type="ARBA" id="ARBA00023015"/>
    </source>
</evidence>
<dbReference type="FunFam" id="1.10.10.60:FF:000286">
    <property type="entry name" value="Homeobox transcription factor"/>
    <property type="match status" value="1"/>
</dbReference>
<dbReference type="InterPro" id="IPR051000">
    <property type="entry name" value="Homeobox_DNA-bind_prot"/>
</dbReference>
<evidence type="ECO:0000256" key="4">
    <source>
        <dbReference type="ARBA" id="ARBA00023155"/>
    </source>
</evidence>
<feature type="region of interest" description="Disordered" evidence="11">
    <location>
        <begin position="1"/>
        <end position="81"/>
    </location>
</feature>
<feature type="domain" description="Homeobox" evidence="12">
    <location>
        <begin position="49"/>
        <end position="109"/>
    </location>
</feature>
<dbReference type="Proteomes" id="UP000054559">
    <property type="component" value="Unassembled WGS sequence"/>
</dbReference>
<organism evidence="13 14">
    <name type="scientific">Coccidioides immitis RMSCC 3703</name>
    <dbReference type="NCBI Taxonomy" id="454286"/>
    <lineage>
        <taxon>Eukaryota</taxon>
        <taxon>Fungi</taxon>
        <taxon>Dikarya</taxon>
        <taxon>Ascomycota</taxon>
        <taxon>Pezizomycotina</taxon>
        <taxon>Eurotiomycetes</taxon>
        <taxon>Eurotiomycetidae</taxon>
        <taxon>Onygenales</taxon>
        <taxon>Onygenaceae</taxon>
        <taxon>Coccidioides</taxon>
    </lineage>
</organism>
<dbReference type="GO" id="GO:0005634">
    <property type="term" value="C:nucleus"/>
    <property type="evidence" value="ECO:0007669"/>
    <property type="project" value="UniProtKB-SubCell"/>
</dbReference>
<dbReference type="GO" id="GO:0000978">
    <property type="term" value="F:RNA polymerase II cis-regulatory region sequence-specific DNA binding"/>
    <property type="evidence" value="ECO:0007669"/>
    <property type="project" value="TreeGrafter"/>
</dbReference>
<feature type="compositionally biased region" description="Polar residues" evidence="11">
    <location>
        <begin position="1"/>
        <end position="39"/>
    </location>
</feature>
<feature type="compositionally biased region" description="Basic and acidic residues" evidence="11">
    <location>
        <begin position="69"/>
        <end position="80"/>
    </location>
</feature>
<feature type="DNA-binding region" description="Homeobox" evidence="9">
    <location>
        <begin position="51"/>
        <end position="110"/>
    </location>
</feature>
<keyword evidence="6 9" id="KW-0539">Nucleus</keyword>
<dbReference type="PANTHER" id="PTHR24324:SF9">
    <property type="entry name" value="HOMEOBOX DOMAIN-CONTAINING PROTEIN"/>
    <property type="match status" value="1"/>
</dbReference>
<dbReference type="GO" id="GO:0000981">
    <property type="term" value="F:DNA-binding transcription factor activity, RNA polymerase II-specific"/>
    <property type="evidence" value="ECO:0007669"/>
    <property type="project" value="InterPro"/>
</dbReference>
<dbReference type="STRING" id="454286.A0A0J8TJV9"/>
<dbReference type="GO" id="GO:0030154">
    <property type="term" value="P:cell differentiation"/>
    <property type="evidence" value="ECO:0007669"/>
    <property type="project" value="TreeGrafter"/>
</dbReference>
<feature type="compositionally biased region" description="Basic and acidic residues" evidence="11">
    <location>
        <begin position="214"/>
        <end position="227"/>
    </location>
</feature>
<protein>
    <recommendedName>
        <fullName evidence="12">Homeobox domain-containing protein</fullName>
    </recommendedName>
</protein>
<dbReference type="Pfam" id="PF00046">
    <property type="entry name" value="Homeodomain"/>
    <property type="match status" value="1"/>
</dbReference>
<comment type="subcellular location">
    <subcellularLocation>
        <location evidence="1 9 10">Nucleus</location>
    </subcellularLocation>
</comment>
<feature type="compositionally biased region" description="Low complexity" evidence="11">
    <location>
        <begin position="184"/>
        <end position="196"/>
    </location>
</feature>
<evidence type="ECO:0000256" key="11">
    <source>
        <dbReference type="SAM" id="MobiDB-lite"/>
    </source>
</evidence>